<dbReference type="InterPro" id="IPR036291">
    <property type="entry name" value="NAD(P)-bd_dom_sf"/>
</dbReference>
<dbReference type="EMBL" id="JAGTJJ010000005">
    <property type="protein sequence ID" value="MDC3981470.1"/>
    <property type="molecule type" value="Genomic_DNA"/>
</dbReference>
<dbReference type="PROSITE" id="PS00061">
    <property type="entry name" value="ADH_SHORT"/>
    <property type="match status" value="1"/>
</dbReference>
<keyword evidence="4" id="KW-1185">Reference proteome</keyword>
<dbReference type="PRINTS" id="PR00081">
    <property type="entry name" value="GDHRDH"/>
</dbReference>
<dbReference type="CDD" id="cd05233">
    <property type="entry name" value="SDR_c"/>
    <property type="match status" value="1"/>
</dbReference>
<reference evidence="3 4" key="1">
    <citation type="submission" date="2021-04" db="EMBL/GenBank/DDBJ databases">
        <title>Genome analysis of Polyangium sp.</title>
        <authorList>
            <person name="Li Y."/>
            <person name="Wang J."/>
        </authorList>
    </citation>
    <scope>NUCLEOTIDE SEQUENCE [LARGE SCALE GENOMIC DNA]</scope>
    <source>
        <strain evidence="3 4">SDU14</strain>
    </source>
</reference>
<dbReference type="GO" id="GO:0016491">
    <property type="term" value="F:oxidoreductase activity"/>
    <property type="evidence" value="ECO:0007669"/>
    <property type="project" value="UniProtKB-KW"/>
</dbReference>
<evidence type="ECO:0000256" key="2">
    <source>
        <dbReference type="ARBA" id="ARBA00023002"/>
    </source>
</evidence>
<dbReference type="PRINTS" id="PR00080">
    <property type="entry name" value="SDRFAMILY"/>
</dbReference>
<dbReference type="InterPro" id="IPR002347">
    <property type="entry name" value="SDR_fam"/>
</dbReference>
<accession>A0A9X4AST7</accession>
<sequence>MASLLKEHGARVHGFDLPDVDLRDLKAIDAHVTRVATLEGRIDILVNNAGVTHLGNLVDTSLEAIDDVLTVNLKAPFLLMQSVIPIMLQNGGGAIVNNASDQAFIGKRDSAIYGASKAAIAQLTKSAALDWGPRGIRVNCVAPGSTDTPMLRQVLSVLSERMKVTSDDVYKAAVPLGRFADPSEIAWAITFLASDAASFMTGVVMPVDGGGVAQ</sequence>
<dbReference type="InterPro" id="IPR020904">
    <property type="entry name" value="Sc_DH/Rdtase_CS"/>
</dbReference>
<dbReference type="Proteomes" id="UP001151081">
    <property type="component" value="Unassembled WGS sequence"/>
</dbReference>
<dbReference type="PANTHER" id="PTHR24321">
    <property type="entry name" value="DEHYDROGENASES, SHORT CHAIN"/>
    <property type="match status" value="1"/>
</dbReference>
<dbReference type="AlphaFoldDB" id="A0A9X4AST7"/>
<dbReference type="PANTHER" id="PTHR24321:SF8">
    <property type="entry name" value="ESTRADIOL 17-BETA-DEHYDROGENASE 8-RELATED"/>
    <property type="match status" value="1"/>
</dbReference>
<evidence type="ECO:0000313" key="3">
    <source>
        <dbReference type="EMBL" id="MDC3981470.1"/>
    </source>
</evidence>
<proteinExistence type="inferred from homology"/>
<evidence type="ECO:0000256" key="1">
    <source>
        <dbReference type="ARBA" id="ARBA00006484"/>
    </source>
</evidence>
<protein>
    <submittedName>
        <fullName evidence="3">SDR family oxidoreductase</fullName>
    </submittedName>
</protein>
<name>A0A9X4AST7_9BACT</name>
<dbReference type="FunFam" id="3.40.50.720:FF:000084">
    <property type="entry name" value="Short-chain dehydrogenase reductase"/>
    <property type="match status" value="1"/>
</dbReference>
<comment type="caution">
    <text evidence="3">The sequence shown here is derived from an EMBL/GenBank/DDBJ whole genome shotgun (WGS) entry which is preliminary data.</text>
</comment>
<evidence type="ECO:0000313" key="4">
    <source>
        <dbReference type="Proteomes" id="UP001151081"/>
    </source>
</evidence>
<organism evidence="3 4">
    <name type="scientific">Polyangium jinanense</name>
    <dbReference type="NCBI Taxonomy" id="2829994"/>
    <lineage>
        <taxon>Bacteria</taxon>
        <taxon>Pseudomonadati</taxon>
        <taxon>Myxococcota</taxon>
        <taxon>Polyangia</taxon>
        <taxon>Polyangiales</taxon>
        <taxon>Polyangiaceae</taxon>
        <taxon>Polyangium</taxon>
    </lineage>
</organism>
<keyword evidence="2" id="KW-0560">Oxidoreductase</keyword>
<dbReference type="Gene3D" id="3.40.50.720">
    <property type="entry name" value="NAD(P)-binding Rossmann-like Domain"/>
    <property type="match status" value="1"/>
</dbReference>
<dbReference type="SUPFAM" id="SSF51735">
    <property type="entry name" value="NAD(P)-binding Rossmann-fold domains"/>
    <property type="match status" value="1"/>
</dbReference>
<comment type="similarity">
    <text evidence="1">Belongs to the short-chain dehydrogenases/reductases (SDR) family.</text>
</comment>
<dbReference type="Pfam" id="PF13561">
    <property type="entry name" value="adh_short_C2"/>
    <property type="match status" value="1"/>
</dbReference>
<gene>
    <name evidence="3" type="ORF">KEG57_13235</name>
</gene>